<reference evidence="3" key="1">
    <citation type="journal article" date="2019" name="Int. J. Syst. Evol. Microbiol.">
        <title>The Global Catalogue of Microorganisms (GCM) 10K type strain sequencing project: providing services to taxonomists for standard genome sequencing and annotation.</title>
        <authorList>
            <consortium name="The Broad Institute Genomics Platform"/>
            <consortium name="The Broad Institute Genome Sequencing Center for Infectious Disease"/>
            <person name="Wu L."/>
            <person name="Ma J."/>
        </authorList>
    </citation>
    <scope>NUCLEOTIDE SEQUENCE [LARGE SCALE GENOMIC DNA]</scope>
    <source>
        <strain evidence="3">KCTC 33849</strain>
    </source>
</reference>
<proteinExistence type="predicted"/>
<keyword evidence="3" id="KW-1185">Reference proteome</keyword>
<gene>
    <name evidence="2" type="ORF">ACFSVM_09515</name>
</gene>
<dbReference type="Pfam" id="PF12867">
    <property type="entry name" value="DinB_2"/>
    <property type="match status" value="1"/>
</dbReference>
<dbReference type="EMBL" id="JBHUMJ010000002">
    <property type="protein sequence ID" value="MFD2700709.1"/>
    <property type="molecule type" value="Genomic_DNA"/>
</dbReference>
<dbReference type="RefSeq" id="WP_090727005.1">
    <property type="nucleotide sequence ID" value="NZ_JBHUMJ010000002.1"/>
</dbReference>
<dbReference type="Gene3D" id="1.20.120.450">
    <property type="entry name" value="dinb family like domain"/>
    <property type="match status" value="1"/>
</dbReference>
<accession>A0ABW5SNC1</accession>
<evidence type="ECO:0000313" key="2">
    <source>
        <dbReference type="EMBL" id="MFD2700709.1"/>
    </source>
</evidence>
<organism evidence="2 3">
    <name type="scientific">Paenibacillus shunpengii</name>
    <dbReference type="NCBI Taxonomy" id="2054424"/>
    <lineage>
        <taxon>Bacteria</taxon>
        <taxon>Bacillati</taxon>
        <taxon>Bacillota</taxon>
        <taxon>Bacilli</taxon>
        <taxon>Bacillales</taxon>
        <taxon>Paenibacillaceae</taxon>
        <taxon>Paenibacillus</taxon>
    </lineage>
</organism>
<dbReference type="SUPFAM" id="SSF109854">
    <property type="entry name" value="DinB/YfiT-like putative metalloenzymes"/>
    <property type="match status" value="1"/>
</dbReference>
<dbReference type="InterPro" id="IPR034660">
    <property type="entry name" value="DinB/YfiT-like"/>
</dbReference>
<dbReference type="InterPro" id="IPR024775">
    <property type="entry name" value="DinB-like"/>
</dbReference>
<evidence type="ECO:0000313" key="3">
    <source>
        <dbReference type="Proteomes" id="UP001597540"/>
    </source>
</evidence>
<dbReference type="Proteomes" id="UP001597540">
    <property type="component" value="Unassembled WGS sequence"/>
</dbReference>
<evidence type="ECO:0000259" key="1">
    <source>
        <dbReference type="Pfam" id="PF12867"/>
    </source>
</evidence>
<sequence>MNSRHEVLFEQLNTYRMELLHLVQDVTAEEAEIIPAGFNNNIRWNLGHIILDQYLWIRVLTKEELAVSSAFNEWFGYGTSPAQFTEDTPSLPELAALLKAQPGFIRETYKDRMEEEFAPTEMGMHTIEQVLIRTIFHEGLHLGAIIAIKRQIRNK</sequence>
<name>A0ABW5SNC1_9BACL</name>
<feature type="domain" description="DinB-like" evidence="1">
    <location>
        <begin position="11"/>
        <end position="145"/>
    </location>
</feature>
<protein>
    <submittedName>
        <fullName evidence="2">DinB family protein</fullName>
    </submittedName>
</protein>
<comment type="caution">
    <text evidence="2">The sequence shown here is derived from an EMBL/GenBank/DDBJ whole genome shotgun (WGS) entry which is preliminary data.</text>
</comment>